<dbReference type="RefSeq" id="WP_114839316.1">
    <property type="nucleotide sequence ID" value="NZ_CP031217.1"/>
</dbReference>
<dbReference type="Proteomes" id="UP000289193">
    <property type="component" value="Unassembled WGS sequence"/>
</dbReference>
<reference evidence="2 4" key="2">
    <citation type="submission" date="2018-07" db="EMBL/GenBank/DDBJ databases">
        <title>Complete genome of the Arcobacter bivalviorum type strain LMG 26154.</title>
        <authorList>
            <person name="Miller W.G."/>
            <person name="Yee E."/>
            <person name="Bono J.L."/>
        </authorList>
    </citation>
    <scope>NUCLEOTIDE SEQUENCE [LARGE SCALE GENOMIC DNA]</scope>
    <source>
        <strain evidence="2 4">LMG 26154</strain>
    </source>
</reference>
<reference evidence="3 5" key="1">
    <citation type="submission" date="2017-10" db="EMBL/GenBank/DDBJ databases">
        <title>Genomics of the genus Arcobacter.</title>
        <authorList>
            <person name="Perez-Cataluna A."/>
            <person name="Figueras M.J."/>
        </authorList>
    </citation>
    <scope>NUCLEOTIDE SEQUENCE [LARGE SCALE GENOMIC DNA]</scope>
    <source>
        <strain evidence="3 5">CECT 7835</strain>
    </source>
</reference>
<dbReference type="AlphaFoldDB" id="A0AAX2A8L0"/>
<evidence type="ECO:0000313" key="4">
    <source>
        <dbReference type="Proteomes" id="UP000253850"/>
    </source>
</evidence>
<feature type="transmembrane region" description="Helical" evidence="1">
    <location>
        <begin position="12"/>
        <end position="44"/>
    </location>
</feature>
<dbReference type="EMBL" id="CP031217">
    <property type="protein sequence ID" value="AXH12489.1"/>
    <property type="molecule type" value="Genomic_DNA"/>
</dbReference>
<name>A0AAX2A8L0_9BACT</name>
<feature type="transmembrane region" description="Helical" evidence="1">
    <location>
        <begin position="74"/>
        <end position="95"/>
    </location>
</feature>
<sequence length="146" mass="17183">MKINNLDNPFYIFLFCIFALIINTISSIYFFPIMLLGILFIAFYICMEKNYNYTLFFLGFTILIIEINSGFKPFSIILLSFFIYAFIIPYVSRVLSVDGINLYVYLVIFYCGLLLLWLLNNDISFQLNFFLLINLVLDLIIFGIFI</sequence>
<dbReference type="KEGG" id="hbv:ABIV_1495"/>
<gene>
    <name evidence="2" type="ORF">ABIV_1495</name>
    <name evidence="3" type="ORF">CRV05_04720</name>
</gene>
<protein>
    <submittedName>
        <fullName evidence="2">Membrane protein</fullName>
    </submittedName>
</protein>
<keyword evidence="1" id="KW-1133">Transmembrane helix</keyword>
<feature type="transmembrane region" description="Helical" evidence="1">
    <location>
        <begin position="102"/>
        <end position="119"/>
    </location>
</feature>
<evidence type="ECO:0000313" key="3">
    <source>
        <dbReference type="EMBL" id="RXK10587.1"/>
    </source>
</evidence>
<keyword evidence="1" id="KW-0472">Membrane</keyword>
<dbReference type="EMBL" id="PDKM01000002">
    <property type="protein sequence ID" value="RXK10587.1"/>
    <property type="molecule type" value="Genomic_DNA"/>
</dbReference>
<organism evidence="3 5">
    <name type="scientific">Halarcobacter bivalviorum</name>
    <dbReference type="NCBI Taxonomy" id="663364"/>
    <lineage>
        <taxon>Bacteria</taxon>
        <taxon>Pseudomonadati</taxon>
        <taxon>Campylobacterota</taxon>
        <taxon>Epsilonproteobacteria</taxon>
        <taxon>Campylobacterales</taxon>
        <taxon>Arcobacteraceae</taxon>
        <taxon>Halarcobacter</taxon>
    </lineage>
</organism>
<proteinExistence type="predicted"/>
<keyword evidence="5" id="KW-1185">Reference proteome</keyword>
<evidence type="ECO:0000313" key="5">
    <source>
        <dbReference type="Proteomes" id="UP000289193"/>
    </source>
</evidence>
<feature type="transmembrane region" description="Helical" evidence="1">
    <location>
        <begin position="125"/>
        <end position="145"/>
    </location>
</feature>
<keyword evidence="1" id="KW-0812">Transmembrane</keyword>
<dbReference type="Proteomes" id="UP000253850">
    <property type="component" value="Chromosome"/>
</dbReference>
<feature type="transmembrane region" description="Helical" evidence="1">
    <location>
        <begin position="51"/>
        <end position="68"/>
    </location>
</feature>
<evidence type="ECO:0000256" key="1">
    <source>
        <dbReference type="SAM" id="Phobius"/>
    </source>
</evidence>
<evidence type="ECO:0000313" key="2">
    <source>
        <dbReference type="EMBL" id="AXH12489.1"/>
    </source>
</evidence>
<accession>A0AAX2A8L0</accession>